<evidence type="ECO:0000313" key="3">
    <source>
        <dbReference type="EMBL" id="MCG2576950.1"/>
    </source>
</evidence>
<dbReference type="Proteomes" id="UP001165384">
    <property type="component" value="Unassembled WGS sequence"/>
</dbReference>
<dbReference type="SUPFAM" id="SSF52172">
    <property type="entry name" value="CheY-like"/>
    <property type="match status" value="1"/>
</dbReference>
<sequence length="67" mass="7410">MTAFESLLAAKAFMHKSEVPLKSGVEPSRTVLCVDDELNVLAALRRLLQRHGYEVLLANSGEEGLQR</sequence>
<gene>
    <name evidence="3" type="ORF">LZ012_08075</name>
</gene>
<evidence type="ECO:0000313" key="4">
    <source>
        <dbReference type="Proteomes" id="UP001165384"/>
    </source>
</evidence>
<dbReference type="RefSeq" id="WP_275709404.1">
    <property type="nucleotide sequence ID" value="NZ_JAKLTN010000001.1"/>
</dbReference>
<dbReference type="PROSITE" id="PS50110">
    <property type="entry name" value="RESPONSE_REGULATORY"/>
    <property type="match status" value="1"/>
</dbReference>
<keyword evidence="4" id="KW-1185">Reference proteome</keyword>
<protein>
    <recommendedName>
        <fullName evidence="2">Response regulatory domain-containing protein</fullName>
    </recommendedName>
</protein>
<evidence type="ECO:0000259" key="2">
    <source>
        <dbReference type="PROSITE" id="PS50110"/>
    </source>
</evidence>
<reference evidence="3" key="1">
    <citation type="submission" date="2022-01" db="EMBL/GenBank/DDBJ databases">
        <authorList>
            <person name="Jo J.-H."/>
            <person name="Im W.-T."/>
        </authorList>
    </citation>
    <scope>NUCLEOTIDE SEQUENCE</scope>
    <source>
        <strain evidence="3">XY25</strain>
    </source>
</reference>
<feature type="domain" description="Response regulatory" evidence="2">
    <location>
        <begin position="30"/>
        <end position="67"/>
    </location>
</feature>
<accession>A0ABS9K1P0</accession>
<dbReference type="Gene3D" id="3.40.50.2300">
    <property type="match status" value="1"/>
</dbReference>
<evidence type="ECO:0000256" key="1">
    <source>
        <dbReference type="PROSITE-ProRule" id="PRU00169"/>
    </source>
</evidence>
<organism evidence="3 4">
    <name type="scientific">Dechloromonas hankyongensis</name>
    <dbReference type="NCBI Taxonomy" id="2908002"/>
    <lineage>
        <taxon>Bacteria</taxon>
        <taxon>Pseudomonadati</taxon>
        <taxon>Pseudomonadota</taxon>
        <taxon>Betaproteobacteria</taxon>
        <taxon>Rhodocyclales</taxon>
        <taxon>Azonexaceae</taxon>
        <taxon>Dechloromonas</taxon>
    </lineage>
</organism>
<dbReference type="InterPro" id="IPR001789">
    <property type="entry name" value="Sig_transdc_resp-reg_receiver"/>
</dbReference>
<name>A0ABS9K1P0_9RHOO</name>
<dbReference type="EMBL" id="JAKLTN010000001">
    <property type="protein sequence ID" value="MCG2576950.1"/>
    <property type="molecule type" value="Genomic_DNA"/>
</dbReference>
<dbReference type="InterPro" id="IPR011006">
    <property type="entry name" value="CheY-like_superfamily"/>
</dbReference>
<comment type="caution">
    <text evidence="1">Lacks conserved residue(s) required for the propagation of feature annotation.</text>
</comment>
<proteinExistence type="predicted"/>
<comment type="caution">
    <text evidence="3">The sequence shown here is derived from an EMBL/GenBank/DDBJ whole genome shotgun (WGS) entry which is preliminary data.</text>
</comment>